<accession>A0A345YJM4</accession>
<keyword evidence="2" id="KW-1185">Reference proteome</keyword>
<gene>
    <name evidence="1" type="ORF">DVR09_16875</name>
</gene>
<keyword evidence="1" id="KW-0614">Plasmid</keyword>
<dbReference type="AlphaFoldDB" id="A0A345YJM4"/>
<dbReference type="KEGG" id="err:DVR09_16875"/>
<sequence length="138" mass="15760">MTDQPAPKFSDFTNDLEKRGYILLEQHRFAVEQGSIAHYIVRRKPGVTEAAATEELIIRHFPDDAYEIFVQRCERTFDATRIVDGVPADIKCAITSGLMADRDEFDAMEKAFGDYSQEDIDEAHSSQERATAWIENEK</sequence>
<evidence type="ECO:0000313" key="2">
    <source>
        <dbReference type="Proteomes" id="UP000254508"/>
    </source>
</evidence>
<organism evidence="1 2">
    <name type="scientific">Erythrobacter aureus</name>
    <dbReference type="NCBI Taxonomy" id="2182384"/>
    <lineage>
        <taxon>Bacteria</taxon>
        <taxon>Pseudomonadati</taxon>
        <taxon>Pseudomonadota</taxon>
        <taxon>Alphaproteobacteria</taxon>
        <taxon>Sphingomonadales</taxon>
        <taxon>Erythrobacteraceae</taxon>
        <taxon>Erythrobacter/Porphyrobacter group</taxon>
        <taxon>Erythrobacter</taxon>
    </lineage>
</organism>
<dbReference type="RefSeq" id="WP_115418439.1">
    <property type="nucleotide sequence ID" value="NZ_CP031358.1"/>
</dbReference>
<proteinExistence type="predicted"/>
<dbReference type="Proteomes" id="UP000254508">
    <property type="component" value="Plasmid unnamed"/>
</dbReference>
<protein>
    <submittedName>
        <fullName evidence="1">Uncharacterized protein</fullName>
    </submittedName>
</protein>
<dbReference type="EMBL" id="CP031358">
    <property type="protein sequence ID" value="AXK44126.1"/>
    <property type="molecule type" value="Genomic_DNA"/>
</dbReference>
<name>A0A345YJM4_9SPHN</name>
<evidence type="ECO:0000313" key="1">
    <source>
        <dbReference type="EMBL" id="AXK44126.1"/>
    </source>
</evidence>
<geneLocation type="plasmid" evidence="1 2">
    <name>unnamed</name>
</geneLocation>
<reference evidence="1 2" key="1">
    <citation type="submission" date="2018-07" db="EMBL/GenBank/DDBJ databases">
        <title>Genome sequence of Erythrobacter strain YH-07, an antagonistic bacterium isolated from Yellow Sea.</title>
        <authorList>
            <person name="Tang T."/>
            <person name="Liu Q."/>
            <person name="Sun X."/>
        </authorList>
    </citation>
    <scope>NUCLEOTIDE SEQUENCE [LARGE SCALE GENOMIC DNA]</scope>
    <source>
        <strain evidence="1 2">YH-07</strain>
        <plasmid evidence="1 2">unnamed</plasmid>
    </source>
</reference>